<proteinExistence type="predicted"/>
<feature type="domain" description="DUF2268" evidence="1">
    <location>
        <begin position="65"/>
        <end position="256"/>
    </location>
</feature>
<accession>A0A6I1FR81</accession>
<evidence type="ECO:0000313" key="2">
    <source>
        <dbReference type="EMBL" id="KAB7707078.1"/>
    </source>
</evidence>
<keyword evidence="3" id="KW-1185">Reference proteome</keyword>
<dbReference type="GO" id="GO:0008233">
    <property type="term" value="F:peptidase activity"/>
    <property type="evidence" value="ECO:0007669"/>
    <property type="project" value="UniProtKB-KW"/>
</dbReference>
<evidence type="ECO:0000259" key="1">
    <source>
        <dbReference type="Pfam" id="PF10026"/>
    </source>
</evidence>
<dbReference type="GO" id="GO:0006508">
    <property type="term" value="P:proteolysis"/>
    <property type="evidence" value="ECO:0007669"/>
    <property type="project" value="UniProtKB-KW"/>
</dbReference>
<protein>
    <submittedName>
        <fullName evidence="2">Zn-dependent protease</fullName>
    </submittedName>
</protein>
<keyword evidence="2" id="KW-0645">Protease</keyword>
<sequence length="260" mass="30746">MSVVRTDEWLLDFYYKPIEICKKIEDYFEGASAADIYGELTWHGMYCRPDKNGFEVVENLQKNNVWEIVQKEEQELRKLWSGPDIPIFILPSDTNSRRMKYEYNGKSGLAFKNKLFLFISENNTENEIRAILTHEYNHVCRLGNYQKNEEDYVLLDSIIMEGLAENAVRERIGEEFVAAWTAYYSTEELEKMWKNLMLPNRKVPRIHRKHHSILYGLRLYPKMAGYCVGYYLVEKYMKEKGLACKDLMNDPSEKIAKVMD</sequence>
<evidence type="ECO:0000313" key="3">
    <source>
        <dbReference type="Proteomes" id="UP000429595"/>
    </source>
</evidence>
<dbReference type="AlphaFoldDB" id="A0A6I1FR81"/>
<organism evidence="2 3">
    <name type="scientific">Bacillus aerolatus</name>
    <dbReference type="NCBI Taxonomy" id="2653354"/>
    <lineage>
        <taxon>Bacteria</taxon>
        <taxon>Bacillati</taxon>
        <taxon>Bacillota</taxon>
        <taxon>Bacilli</taxon>
        <taxon>Bacillales</taxon>
        <taxon>Bacillaceae</taxon>
        <taxon>Bacillus</taxon>
    </lineage>
</organism>
<dbReference type="RefSeq" id="WP_152150980.1">
    <property type="nucleotide sequence ID" value="NZ_WEIO01000004.1"/>
</dbReference>
<dbReference type="Proteomes" id="UP000429595">
    <property type="component" value="Unassembled WGS sequence"/>
</dbReference>
<name>A0A6I1FR81_9BACI</name>
<dbReference type="EMBL" id="WEIO01000004">
    <property type="protein sequence ID" value="KAB7707078.1"/>
    <property type="molecule type" value="Genomic_DNA"/>
</dbReference>
<keyword evidence="2" id="KW-0378">Hydrolase</keyword>
<comment type="caution">
    <text evidence="2">The sequence shown here is derived from an EMBL/GenBank/DDBJ whole genome shotgun (WGS) entry which is preliminary data.</text>
</comment>
<reference evidence="2 3" key="1">
    <citation type="submission" date="2019-10" db="EMBL/GenBank/DDBJ databases">
        <title>Bacillus aerolatum sp. nov., isolated from bioaerosol of sport playgrounds.</title>
        <authorList>
            <person name="Chen P."/>
            <person name="Zhang G."/>
        </authorList>
    </citation>
    <scope>NUCLEOTIDE SEQUENCE [LARGE SCALE GENOMIC DNA]</scope>
    <source>
        <strain evidence="2 3">CX253</strain>
    </source>
</reference>
<gene>
    <name evidence="2" type="ORF">F9802_08685</name>
</gene>
<dbReference type="InterPro" id="IPR018728">
    <property type="entry name" value="DUF2268"/>
</dbReference>
<dbReference type="Pfam" id="PF10026">
    <property type="entry name" value="DUF2268"/>
    <property type="match status" value="1"/>
</dbReference>